<evidence type="ECO:0000256" key="1">
    <source>
        <dbReference type="SAM" id="Phobius"/>
    </source>
</evidence>
<keyword evidence="1" id="KW-1133">Transmembrane helix</keyword>
<sequence>MAERRTIWRWISLVNMACIASVVDAQHYFRSGTVNTWFGGWQPAHDHPWAAVLNILFDVGSVVGMALTIWEAVVAWWVKRRGKDQSPTAIP</sequence>
<evidence type="ECO:0000313" key="2">
    <source>
        <dbReference type="EMBL" id="RYB01344.1"/>
    </source>
</evidence>
<feature type="transmembrane region" description="Helical" evidence="1">
    <location>
        <begin position="7"/>
        <end position="29"/>
    </location>
</feature>
<dbReference type="OrthoDB" id="1447144at2"/>
<organism evidence="2 3">
    <name type="scientific">Lichenibacterium ramalinae</name>
    <dbReference type="NCBI Taxonomy" id="2316527"/>
    <lineage>
        <taxon>Bacteria</taxon>
        <taxon>Pseudomonadati</taxon>
        <taxon>Pseudomonadota</taxon>
        <taxon>Alphaproteobacteria</taxon>
        <taxon>Hyphomicrobiales</taxon>
        <taxon>Lichenihabitantaceae</taxon>
        <taxon>Lichenibacterium</taxon>
    </lineage>
</organism>
<dbReference type="AlphaFoldDB" id="A0A4Q2R789"/>
<accession>A0A4Q2R789</accession>
<evidence type="ECO:0000313" key="3">
    <source>
        <dbReference type="Proteomes" id="UP000289411"/>
    </source>
</evidence>
<reference evidence="2 3" key="2">
    <citation type="submission" date="2019-02" db="EMBL/GenBank/DDBJ databases">
        <title>'Lichenibacterium ramalinii' gen. nov. sp. nov., 'Lichenibacterium minor' gen. nov. sp. nov.</title>
        <authorList>
            <person name="Pankratov T."/>
        </authorList>
    </citation>
    <scope>NUCLEOTIDE SEQUENCE [LARGE SCALE GENOMIC DNA]</scope>
    <source>
        <strain evidence="2 3">RmlP001</strain>
    </source>
</reference>
<protein>
    <submittedName>
        <fullName evidence="2">Uncharacterized protein</fullName>
    </submittedName>
</protein>
<keyword evidence="1" id="KW-0472">Membrane</keyword>
<keyword evidence="3" id="KW-1185">Reference proteome</keyword>
<feature type="transmembrane region" description="Helical" evidence="1">
    <location>
        <begin position="49"/>
        <end position="78"/>
    </location>
</feature>
<proteinExistence type="predicted"/>
<keyword evidence="1" id="KW-0812">Transmembrane</keyword>
<reference evidence="2 3" key="1">
    <citation type="submission" date="2018-09" db="EMBL/GenBank/DDBJ databases">
        <authorList>
            <person name="Grouzdev D.S."/>
            <person name="Krutkina M.S."/>
        </authorList>
    </citation>
    <scope>NUCLEOTIDE SEQUENCE [LARGE SCALE GENOMIC DNA]</scope>
    <source>
        <strain evidence="2 3">RmlP001</strain>
    </source>
</reference>
<name>A0A4Q2R789_9HYPH</name>
<dbReference type="Proteomes" id="UP000289411">
    <property type="component" value="Unassembled WGS sequence"/>
</dbReference>
<gene>
    <name evidence="2" type="ORF">D3272_26565</name>
</gene>
<dbReference type="EMBL" id="QYBC01000046">
    <property type="protein sequence ID" value="RYB01344.1"/>
    <property type="molecule type" value="Genomic_DNA"/>
</dbReference>
<comment type="caution">
    <text evidence="2">The sequence shown here is derived from an EMBL/GenBank/DDBJ whole genome shotgun (WGS) entry which is preliminary data.</text>
</comment>
<dbReference type="RefSeq" id="WP_129222262.1">
    <property type="nucleotide sequence ID" value="NZ_QYBC01000046.1"/>
</dbReference>